<dbReference type="PANTHER" id="PTHR24030:SF0">
    <property type="entry name" value="PROTEIN CMSS1"/>
    <property type="match status" value="1"/>
</dbReference>
<dbReference type="GO" id="GO:0030686">
    <property type="term" value="C:90S preribosome"/>
    <property type="evidence" value="ECO:0007669"/>
    <property type="project" value="TreeGrafter"/>
</dbReference>
<sequence>MAAATNKRLKKHPPKTKTIGKKIKKSRKNETQNSVEKKSEDEITVGGRTDGDVVQWPTASQQLSFFINQFQSANSVQLSSLELESLNGTCIVELSQDTSQNISGKLEELVKVSFGSSWKEVLCGKHLQEGKIQPGSPAVLVISSSALRSLELLRELRSLTKECHAAKLFSKHMKIEEQVSVLTNRVNIASGTPSRIKKLINMEALGMSRLALIVLDMYTDVKGYSLFTLPQIRDEFWDLYKSYLHKKLLEGDLRLCLYGPLPTNSKAKKRKPVMT</sequence>
<comment type="caution">
    <text evidence="2">The sequence shown here is derived from an EMBL/GenBank/DDBJ whole genome shotgun (WGS) entry which is preliminary data.</text>
</comment>
<evidence type="ECO:0000313" key="2">
    <source>
        <dbReference type="EMBL" id="GER41661.1"/>
    </source>
</evidence>
<keyword evidence="2" id="KW-0347">Helicase</keyword>
<keyword evidence="2" id="KW-0547">Nucleotide-binding</keyword>
<dbReference type="Pfam" id="PF14617">
    <property type="entry name" value="CMS1"/>
    <property type="match status" value="1"/>
</dbReference>
<dbReference type="Proteomes" id="UP000325081">
    <property type="component" value="Unassembled WGS sequence"/>
</dbReference>
<protein>
    <submittedName>
        <fullName evidence="2">ATP-dependent RNA helicase DDX1</fullName>
    </submittedName>
</protein>
<feature type="region of interest" description="Disordered" evidence="1">
    <location>
        <begin position="1"/>
        <end position="46"/>
    </location>
</feature>
<organism evidence="2 3">
    <name type="scientific">Striga asiatica</name>
    <name type="common">Asiatic witchweed</name>
    <name type="synonym">Buchnera asiatica</name>
    <dbReference type="NCBI Taxonomy" id="4170"/>
    <lineage>
        <taxon>Eukaryota</taxon>
        <taxon>Viridiplantae</taxon>
        <taxon>Streptophyta</taxon>
        <taxon>Embryophyta</taxon>
        <taxon>Tracheophyta</taxon>
        <taxon>Spermatophyta</taxon>
        <taxon>Magnoliopsida</taxon>
        <taxon>eudicotyledons</taxon>
        <taxon>Gunneridae</taxon>
        <taxon>Pentapetalae</taxon>
        <taxon>asterids</taxon>
        <taxon>lamiids</taxon>
        <taxon>Lamiales</taxon>
        <taxon>Orobanchaceae</taxon>
        <taxon>Buchnereae</taxon>
        <taxon>Striga</taxon>
    </lineage>
</organism>
<proteinExistence type="predicted"/>
<dbReference type="GO" id="GO:0005634">
    <property type="term" value="C:nucleus"/>
    <property type="evidence" value="ECO:0007669"/>
    <property type="project" value="TreeGrafter"/>
</dbReference>
<accession>A0A5A7QCB7</accession>
<evidence type="ECO:0000256" key="1">
    <source>
        <dbReference type="SAM" id="MobiDB-lite"/>
    </source>
</evidence>
<feature type="compositionally biased region" description="Basic residues" evidence="1">
    <location>
        <begin position="7"/>
        <end position="27"/>
    </location>
</feature>
<gene>
    <name evidence="2" type="ORF">STAS_18388</name>
</gene>
<dbReference type="OrthoDB" id="1929311at2759"/>
<keyword evidence="2" id="KW-0067">ATP-binding</keyword>
<dbReference type="AlphaFoldDB" id="A0A5A7QCB7"/>
<dbReference type="InterPro" id="IPR032704">
    <property type="entry name" value="Cms1"/>
</dbReference>
<keyword evidence="2" id="KW-0378">Hydrolase</keyword>
<dbReference type="InterPro" id="IPR027417">
    <property type="entry name" value="P-loop_NTPase"/>
</dbReference>
<name>A0A5A7QCB7_STRAF</name>
<reference evidence="3" key="1">
    <citation type="journal article" date="2019" name="Curr. Biol.">
        <title>Genome Sequence of Striga asiatica Provides Insight into the Evolution of Plant Parasitism.</title>
        <authorList>
            <person name="Yoshida S."/>
            <person name="Kim S."/>
            <person name="Wafula E.K."/>
            <person name="Tanskanen J."/>
            <person name="Kim Y.M."/>
            <person name="Honaas L."/>
            <person name="Yang Z."/>
            <person name="Spallek T."/>
            <person name="Conn C.E."/>
            <person name="Ichihashi Y."/>
            <person name="Cheong K."/>
            <person name="Cui S."/>
            <person name="Der J.P."/>
            <person name="Gundlach H."/>
            <person name="Jiao Y."/>
            <person name="Hori C."/>
            <person name="Ishida J.K."/>
            <person name="Kasahara H."/>
            <person name="Kiba T."/>
            <person name="Kim M.S."/>
            <person name="Koo N."/>
            <person name="Laohavisit A."/>
            <person name="Lee Y.H."/>
            <person name="Lumba S."/>
            <person name="McCourt P."/>
            <person name="Mortimer J.C."/>
            <person name="Mutuku J.M."/>
            <person name="Nomura T."/>
            <person name="Sasaki-Sekimoto Y."/>
            <person name="Seto Y."/>
            <person name="Wang Y."/>
            <person name="Wakatake T."/>
            <person name="Sakakibara H."/>
            <person name="Demura T."/>
            <person name="Yamaguchi S."/>
            <person name="Yoneyama K."/>
            <person name="Manabe R.I."/>
            <person name="Nelson D.C."/>
            <person name="Schulman A.H."/>
            <person name="Timko M.P."/>
            <person name="dePamphilis C.W."/>
            <person name="Choi D."/>
            <person name="Shirasu K."/>
        </authorList>
    </citation>
    <scope>NUCLEOTIDE SEQUENCE [LARGE SCALE GENOMIC DNA]</scope>
    <source>
        <strain evidence="3">cv. UVA1</strain>
    </source>
</reference>
<dbReference type="GO" id="GO:0004386">
    <property type="term" value="F:helicase activity"/>
    <property type="evidence" value="ECO:0007669"/>
    <property type="project" value="UniProtKB-KW"/>
</dbReference>
<dbReference type="Gene3D" id="3.40.50.300">
    <property type="entry name" value="P-loop containing nucleotide triphosphate hydrolases"/>
    <property type="match status" value="1"/>
</dbReference>
<dbReference type="PANTHER" id="PTHR24030">
    <property type="entry name" value="PROTEIN CMSS1"/>
    <property type="match status" value="1"/>
</dbReference>
<keyword evidence="3" id="KW-1185">Reference proteome</keyword>
<dbReference type="EMBL" id="BKCP01006183">
    <property type="protein sequence ID" value="GER41661.1"/>
    <property type="molecule type" value="Genomic_DNA"/>
</dbReference>
<evidence type="ECO:0000313" key="3">
    <source>
        <dbReference type="Proteomes" id="UP000325081"/>
    </source>
</evidence>